<name>A0A4U1JDE5_9BACT</name>
<dbReference type="InterPro" id="IPR008858">
    <property type="entry name" value="TROVE_dom"/>
</dbReference>
<evidence type="ECO:0000259" key="1">
    <source>
        <dbReference type="Pfam" id="PF05731"/>
    </source>
</evidence>
<dbReference type="OrthoDB" id="208855at2"/>
<dbReference type="InterPro" id="IPR036465">
    <property type="entry name" value="vWFA_dom_sf"/>
</dbReference>
<dbReference type="GO" id="GO:0000722">
    <property type="term" value="P:telomere maintenance via recombination"/>
    <property type="evidence" value="ECO:0007669"/>
    <property type="project" value="TreeGrafter"/>
</dbReference>
<reference evidence="2 3" key="1">
    <citation type="submission" date="2019-04" db="EMBL/GenBank/DDBJ databases">
        <authorList>
            <person name="Li Y."/>
            <person name="Wang J."/>
        </authorList>
    </citation>
    <scope>NUCLEOTIDE SEQUENCE [LARGE SCALE GENOMIC DNA]</scope>
    <source>
        <strain evidence="2 3">DSM 14668</strain>
    </source>
</reference>
<evidence type="ECO:0000313" key="2">
    <source>
        <dbReference type="EMBL" id="TKD06621.1"/>
    </source>
</evidence>
<dbReference type="GO" id="GO:0003720">
    <property type="term" value="F:telomerase activity"/>
    <property type="evidence" value="ECO:0007669"/>
    <property type="project" value="TreeGrafter"/>
</dbReference>
<dbReference type="Proteomes" id="UP000309215">
    <property type="component" value="Unassembled WGS sequence"/>
</dbReference>
<dbReference type="RefSeq" id="WP_136930472.1">
    <property type="nucleotide sequence ID" value="NZ_SSMQ01000018.1"/>
</dbReference>
<accession>A0A4U1JDE5</accession>
<dbReference type="SUPFAM" id="SSF140864">
    <property type="entry name" value="TROVE domain-like"/>
    <property type="match status" value="1"/>
</dbReference>
<dbReference type="AlphaFoldDB" id="A0A4U1JDE5"/>
<comment type="caution">
    <text evidence="2">The sequence shown here is derived from an EMBL/GenBank/DDBJ whole genome shotgun (WGS) entry which is preliminary data.</text>
</comment>
<organism evidence="2 3">
    <name type="scientific">Polyangium fumosum</name>
    <dbReference type="NCBI Taxonomy" id="889272"/>
    <lineage>
        <taxon>Bacteria</taxon>
        <taxon>Pseudomonadati</taxon>
        <taxon>Myxococcota</taxon>
        <taxon>Polyangia</taxon>
        <taxon>Polyangiales</taxon>
        <taxon>Polyangiaceae</taxon>
        <taxon>Polyangium</taxon>
    </lineage>
</organism>
<dbReference type="GO" id="GO:0070034">
    <property type="term" value="F:telomerase RNA binding"/>
    <property type="evidence" value="ECO:0007669"/>
    <property type="project" value="TreeGrafter"/>
</dbReference>
<dbReference type="InterPro" id="IPR052652">
    <property type="entry name" value="Telomerase_Complex_Comp"/>
</dbReference>
<dbReference type="PANTHER" id="PTHR44791:SF1">
    <property type="entry name" value="TELOMERASE PROTEIN COMPONENT 1"/>
    <property type="match status" value="1"/>
</dbReference>
<dbReference type="SUPFAM" id="SSF53300">
    <property type="entry name" value="vWA-like"/>
    <property type="match status" value="1"/>
</dbReference>
<proteinExistence type="predicted"/>
<protein>
    <submittedName>
        <fullName evidence="2">TROVE domain-containing protein</fullName>
    </submittedName>
</protein>
<dbReference type="PANTHER" id="PTHR44791">
    <property type="entry name" value="TELOMERASE PROTEIN COMPONENT 1 TEP1"/>
    <property type="match status" value="1"/>
</dbReference>
<keyword evidence="3" id="KW-1185">Reference proteome</keyword>
<dbReference type="Pfam" id="PF05731">
    <property type="entry name" value="TROVE"/>
    <property type="match status" value="1"/>
</dbReference>
<dbReference type="Gene3D" id="3.40.50.410">
    <property type="entry name" value="von Willebrand factor, type A domain"/>
    <property type="match status" value="1"/>
</dbReference>
<dbReference type="EMBL" id="SSMQ01000018">
    <property type="protein sequence ID" value="TKD06621.1"/>
    <property type="molecule type" value="Genomic_DNA"/>
</dbReference>
<feature type="domain" description="TROVE" evidence="1">
    <location>
        <begin position="245"/>
        <end position="317"/>
    </location>
</feature>
<sequence length="543" mass="59798">MAFFSFIKKEKARAKAAVQTPPASGHLNFMGGVSYDLSSPVLRLRLAASTCFFGEPMYYHRDEKDARPVKAASPCGLSNKEVDYLRATLDAVDPQAWRKMSPAELIESAIDEALDHDAEATLEEAARLRNDEHIRTTPQVILVRAANHRAVKGTGLVRKYAPRIVKRADEPAVGLAYQMFRYGKPIPNALKKAWRDAITRFDTYGLAKYRLEDHAAKTVDVVNLVHPKSEAVHKLVKGEAKNTGRTWEAIVSARGSNRTSWKKAMAVMGHMATLRNLRNMLEAGLKAEEIVPSLLAGAKDGKQLPFRYFSAYKAVEEKASGALLDAIETCLVTSLGELPYFRGRVMVLADNSGSAQGTATSAMGTMKVSTIGNLTGVLAGMRADEGHLGVFGDELETFAIRKGASIFDQLKRAEALAKHIGQSTENGIWLFFDRAIRMKEHWDSIFVMSDMQAGHGGLYGTNKAQYREYGWGSGGQYIDVAKLVSTYRKRVNPNVKVFLVQIAGYKDTLVPEFYDRTYILGGWGEGLLRFAAEMEKASSGKAA</sequence>
<gene>
    <name evidence="2" type="ORF">E8A74_19130</name>
</gene>
<dbReference type="InterPro" id="IPR037214">
    <property type="entry name" value="TROVE_dom_sf"/>
</dbReference>
<evidence type="ECO:0000313" key="3">
    <source>
        <dbReference type="Proteomes" id="UP000309215"/>
    </source>
</evidence>